<dbReference type="Pfam" id="PF02630">
    <property type="entry name" value="SCO1-SenC"/>
    <property type="match status" value="1"/>
</dbReference>
<evidence type="ECO:0000259" key="5">
    <source>
        <dbReference type="PROSITE" id="PS51352"/>
    </source>
</evidence>
<comment type="similarity">
    <text evidence="1">Belongs to the SCO1/2 family.</text>
</comment>
<dbReference type="Proteomes" id="UP000441754">
    <property type="component" value="Unassembled WGS sequence"/>
</dbReference>
<dbReference type="EMBL" id="WJXZ01000014">
    <property type="protein sequence ID" value="MRS64353.1"/>
    <property type="molecule type" value="Genomic_DNA"/>
</dbReference>
<feature type="binding site" evidence="3">
    <location>
        <position position="102"/>
    </location>
    <ligand>
        <name>Cu cation</name>
        <dbReference type="ChEBI" id="CHEBI:23378"/>
    </ligand>
</feature>
<keyword evidence="7" id="KW-1185">Reference proteome</keyword>
<name>A0A7K0ERB9_9BACT</name>
<dbReference type="PROSITE" id="PS51352">
    <property type="entry name" value="THIOREDOXIN_2"/>
    <property type="match status" value="1"/>
</dbReference>
<dbReference type="PANTHER" id="PTHR12151:SF25">
    <property type="entry name" value="LINALOOL DEHYDRATASE_ISOMERASE DOMAIN-CONTAINING PROTEIN"/>
    <property type="match status" value="1"/>
</dbReference>
<organism evidence="6 7">
    <name type="scientific">Larkinella terrae</name>
    <dbReference type="NCBI Taxonomy" id="2025311"/>
    <lineage>
        <taxon>Bacteria</taxon>
        <taxon>Pseudomonadati</taxon>
        <taxon>Bacteroidota</taxon>
        <taxon>Cytophagia</taxon>
        <taxon>Cytophagales</taxon>
        <taxon>Spirosomataceae</taxon>
        <taxon>Larkinella</taxon>
    </lineage>
</organism>
<dbReference type="Gene3D" id="3.40.30.10">
    <property type="entry name" value="Glutaredoxin"/>
    <property type="match status" value="1"/>
</dbReference>
<keyword evidence="2 3" id="KW-0186">Copper</keyword>
<dbReference type="AlphaFoldDB" id="A0A7K0ERB9"/>
<dbReference type="PANTHER" id="PTHR12151">
    <property type="entry name" value="ELECTRON TRANSPORT PROTIN SCO1/SENC FAMILY MEMBER"/>
    <property type="match status" value="1"/>
</dbReference>
<evidence type="ECO:0000256" key="3">
    <source>
        <dbReference type="PIRSR" id="PIRSR603782-1"/>
    </source>
</evidence>
<dbReference type="GO" id="GO:0046872">
    <property type="term" value="F:metal ion binding"/>
    <property type="evidence" value="ECO:0007669"/>
    <property type="project" value="UniProtKB-KW"/>
</dbReference>
<dbReference type="OrthoDB" id="9811998at2"/>
<dbReference type="InterPro" id="IPR036249">
    <property type="entry name" value="Thioredoxin-like_sf"/>
</dbReference>
<protein>
    <submittedName>
        <fullName evidence="6">SCO family protein</fullName>
    </submittedName>
</protein>
<keyword evidence="3" id="KW-0479">Metal-binding</keyword>
<evidence type="ECO:0000256" key="2">
    <source>
        <dbReference type="ARBA" id="ARBA00023008"/>
    </source>
</evidence>
<dbReference type="CDD" id="cd02968">
    <property type="entry name" value="SCO"/>
    <property type="match status" value="1"/>
</dbReference>
<feature type="disulfide bond" description="Redox-active" evidence="4">
    <location>
        <begin position="98"/>
        <end position="102"/>
    </location>
</feature>
<evidence type="ECO:0000313" key="7">
    <source>
        <dbReference type="Proteomes" id="UP000441754"/>
    </source>
</evidence>
<gene>
    <name evidence="6" type="ORF">GJJ30_23850</name>
</gene>
<keyword evidence="4" id="KW-1015">Disulfide bond</keyword>
<dbReference type="InterPro" id="IPR003782">
    <property type="entry name" value="SCO1/SenC"/>
</dbReference>
<accession>A0A7K0ERB9</accession>
<feature type="binding site" evidence="3">
    <location>
        <position position="98"/>
    </location>
    <ligand>
        <name>Cu cation</name>
        <dbReference type="ChEBI" id="CHEBI:23378"/>
    </ligand>
</feature>
<evidence type="ECO:0000256" key="4">
    <source>
        <dbReference type="PIRSR" id="PIRSR603782-2"/>
    </source>
</evidence>
<evidence type="ECO:0000256" key="1">
    <source>
        <dbReference type="ARBA" id="ARBA00010996"/>
    </source>
</evidence>
<feature type="binding site" evidence="3">
    <location>
        <position position="188"/>
    </location>
    <ligand>
        <name>Cu cation</name>
        <dbReference type="ChEBI" id="CHEBI:23378"/>
    </ligand>
</feature>
<reference evidence="6 7" key="1">
    <citation type="journal article" date="2018" name="Antonie Van Leeuwenhoek">
        <title>Larkinella terrae sp. nov., isolated from soil on Jeju Island, South Korea.</title>
        <authorList>
            <person name="Ten L.N."/>
            <person name="Jeon J."/>
            <person name="Park S.J."/>
            <person name="Park S."/>
            <person name="Lee S.Y."/>
            <person name="Kim M.K."/>
            <person name="Jung H.Y."/>
        </authorList>
    </citation>
    <scope>NUCLEOTIDE SEQUENCE [LARGE SCALE GENOMIC DNA]</scope>
    <source>
        <strain evidence="6 7">KCTC 52001</strain>
    </source>
</reference>
<sequence>MACWAPKTAGMWQTVFFGSKLLAIAVCMAGCQRDAGQQLPYYNTPDFTPVFVESETDLAEKIPHTIDDFSFKDQNGQTVSQKDIEGKIHVADFFFTSCGIICPRMTKHMKRVEKAFPNDPNLVLLSYSVTPWIDSVARLKKYCLTNGIQAKNWHLLTGPKSEIYQLARQSYFAEEELGFSKDSTDFLHTEHFLLVDQHKRIRGIYNGTLELEMEQLIADIKTLQQESK</sequence>
<dbReference type="InterPro" id="IPR013766">
    <property type="entry name" value="Thioredoxin_domain"/>
</dbReference>
<comment type="caution">
    <text evidence="6">The sequence shown here is derived from an EMBL/GenBank/DDBJ whole genome shotgun (WGS) entry which is preliminary data.</text>
</comment>
<evidence type="ECO:0000313" key="6">
    <source>
        <dbReference type="EMBL" id="MRS64353.1"/>
    </source>
</evidence>
<feature type="domain" description="Thioredoxin" evidence="5">
    <location>
        <begin position="60"/>
        <end position="225"/>
    </location>
</feature>
<proteinExistence type="inferred from homology"/>
<dbReference type="SUPFAM" id="SSF52833">
    <property type="entry name" value="Thioredoxin-like"/>
    <property type="match status" value="1"/>
</dbReference>